<dbReference type="SUPFAM" id="SSF47473">
    <property type="entry name" value="EF-hand"/>
    <property type="match status" value="1"/>
</dbReference>
<dbReference type="PROSITE" id="PS00018">
    <property type="entry name" value="EF_HAND_1"/>
    <property type="match status" value="1"/>
</dbReference>
<evidence type="ECO:0000313" key="4">
    <source>
        <dbReference type="Proteomes" id="UP000324760"/>
    </source>
</evidence>
<feature type="domain" description="EF-hand" evidence="2">
    <location>
        <begin position="77"/>
        <end position="95"/>
    </location>
</feature>
<dbReference type="EMBL" id="CP043869">
    <property type="protein sequence ID" value="QEQ97733.1"/>
    <property type="molecule type" value="Genomic_DNA"/>
</dbReference>
<organism evidence="3 4">
    <name type="scientific">Neptunomonas concharum</name>
    <dbReference type="NCBI Taxonomy" id="1031538"/>
    <lineage>
        <taxon>Bacteria</taxon>
        <taxon>Pseudomonadati</taxon>
        <taxon>Pseudomonadota</taxon>
        <taxon>Gammaproteobacteria</taxon>
        <taxon>Oceanospirillales</taxon>
        <taxon>Oceanospirillaceae</taxon>
        <taxon>Neptunomonas</taxon>
    </lineage>
</organism>
<dbReference type="InterPro" id="IPR002048">
    <property type="entry name" value="EF_hand_dom"/>
</dbReference>
<dbReference type="KEGG" id="ncu:F0U83_13940"/>
<evidence type="ECO:0000313" key="3">
    <source>
        <dbReference type="EMBL" id="QEQ97733.1"/>
    </source>
</evidence>
<dbReference type="InterPro" id="IPR011992">
    <property type="entry name" value="EF-hand-dom_pair"/>
</dbReference>
<sequence>MTMKKLISITAIALFSTAALAQTAEVTTEQTTTGVVPAMPLVAQPIGGTDLFKVLDADSNEMISEEEAAAHEPVLAQFKDLDINQDGQLSADEFSLLAKG</sequence>
<dbReference type="Proteomes" id="UP000324760">
    <property type="component" value="Chromosome"/>
</dbReference>
<evidence type="ECO:0000259" key="2">
    <source>
        <dbReference type="Pfam" id="PF13202"/>
    </source>
</evidence>
<feature type="signal peptide" evidence="1">
    <location>
        <begin position="1"/>
        <end position="21"/>
    </location>
</feature>
<dbReference type="InterPro" id="IPR018247">
    <property type="entry name" value="EF_Hand_1_Ca_BS"/>
</dbReference>
<dbReference type="OrthoDB" id="6121358at2"/>
<protein>
    <recommendedName>
        <fullName evidence="2">EF-hand domain-containing protein</fullName>
    </recommendedName>
</protein>
<dbReference type="AlphaFoldDB" id="A0A5P1RDP5"/>
<dbReference type="Pfam" id="PF13202">
    <property type="entry name" value="EF-hand_5"/>
    <property type="match status" value="1"/>
</dbReference>
<dbReference type="GO" id="GO:0005509">
    <property type="term" value="F:calcium ion binding"/>
    <property type="evidence" value="ECO:0007669"/>
    <property type="project" value="InterPro"/>
</dbReference>
<evidence type="ECO:0000256" key="1">
    <source>
        <dbReference type="SAM" id="SignalP"/>
    </source>
</evidence>
<keyword evidence="4" id="KW-1185">Reference proteome</keyword>
<proteinExistence type="predicted"/>
<accession>A0A5P1RDP5</accession>
<feature type="chain" id="PRO_5025064177" description="EF-hand domain-containing protein" evidence="1">
    <location>
        <begin position="22"/>
        <end position="100"/>
    </location>
</feature>
<name>A0A5P1RDP5_9GAMM</name>
<reference evidence="3 4" key="1">
    <citation type="journal article" date="2019" name="Biochem. Eng. J.">
        <title>Metabolic engineering of the marine bacteria Neptunomonas concharum for the production of acetoin and meso-2,3-butanediol from acetate.</title>
        <authorList>
            <person name="Li W."/>
            <person name="Pu N."/>
            <person name="Liu C.-X."/>
            <person name="Yuan Q.-P."/>
            <person name="Li Z.-J."/>
        </authorList>
    </citation>
    <scope>NUCLEOTIDE SEQUENCE [LARGE SCALE GENOMIC DNA]</scope>
    <source>
        <strain evidence="3 4">JCM17730</strain>
    </source>
</reference>
<dbReference type="Gene3D" id="1.10.238.10">
    <property type="entry name" value="EF-hand"/>
    <property type="match status" value="1"/>
</dbReference>
<keyword evidence="1" id="KW-0732">Signal</keyword>
<gene>
    <name evidence="3" type="ORF">F0U83_13940</name>
</gene>